<dbReference type="GO" id="GO:0008531">
    <property type="term" value="F:riboflavin kinase activity"/>
    <property type="evidence" value="ECO:0007669"/>
    <property type="project" value="UniProtKB-UniRule"/>
</dbReference>
<dbReference type="FunFam" id="2.40.30.30:FF:000003">
    <property type="entry name" value="Riboflavin biosynthesis protein"/>
    <property type="match status" value="1"/>
</dbReference>
<organism evidence="17 18">
    <name type="scientific">Janibacter melonis</name>
    <dbReference type="NCBI Taxonomy" id="262209"/>
    <lineage>
        <taxon>Bacteria</taxon>
        <taxon>Bacillati</taxon>
        <taxon>Actinomycetota</taxon>
        <taxon>Actinomycetes</taxon>
        <taxon>Micrococcales</taxon>
        <taxon>Intrasporangiaceae</taxon>
        <taxon>Janibacter</taxon>
    </lineage>
</organism>
<evidence type="ECO:0000256" key="8">
    <source>
        <dbReference type="ARBA" id="ARBA00022741"/>
    </source>
</evidence>
<keyword evidence="6 15" id="KW-0808">Transferase</keyword>
<evidence type="ECO:0000256" key="3">
    <source>
        <dbReference type="ARBA" id="ARBA00005201"/>
    </source>
</evidence>
<keyword evidence="5 15" id="KW-0288">FMN</keyword>
<dbReference type="PIRSF" id="PIRSF004491">
    <property type="entry name" value="FAD_Synth"/>
    <property type="match status" value="1"/>
</dbReference>
<name>A0A5P8FLP0_9MICO</name>
<dbReference type="PANTHER" id="PTHR22749:SF6">
    <property type="entry name" value="RIBOFLAVIN KINASE"/>
    <property type="match status" value="1"/>
</dbReference>
<protein>
    <recommendedName>
        <fullName evidence="15">Riboflavin biosynthesis protein</fullName>
    </recommendedName>
    <domain>
        <recommendedName>
            <fullName evidence="15">Riboflavin kinase</fullName>
            <ecNumber evidence="15">2.7.1.26</ecNumber>
        </recommendedName>
        <alternativeName>
            <fullName evidence="15">Flavokinase</fullName>
        </alternativeName>
    </domain>
    <domain>
        <recommendedName>
            <fullName evidence="15">FMN adenylyltransferase</fullName>
            <ecNumber evidence="15">2.7.7.2</ecNumber>
        </recommendedName>
        <alternativeName>
            <fullName evidence="15">FAD pyrophosphorylase</fullName>
        </alternativeName>
        <alternativeName>
            <fullName evidence="15">FAD synthase</fullName>
        </alternativeName>
    </domain>
</protein>
<dbReference type="InterPro" id="IPR015864">
    <property type="entry name" value="FAD_synthase"/>
</dbReference>
<comment type="catalytic activity">
    <reaction evidence="14 15">
        <text>FMN + ATP + H(+) = FAD + diphosphate</text>
        <dbReference type="Rhea" id="RHEA:17237"/>
        <dbReference type="ChEBI" id="CHEBI:15378"/>
        <dbReference type="ChEBI" id="CHEBI:30616"/>
        <dbReference type="ChEBI" id="CHEBI:33019"/>
        <dbReference type="ChEBI" id="CHEBI:57692"/>
        <dbReference type="ChEBI" id="CHEBI:58210"/>
        <dbReference type="EC" id="2.7.7.2"/>
    </reaction>
</comment>
<evidence type="ECO:0000256" key="7">
    <source>
        <dbReference type="ARBA" id="ARBA00022695"/>
    </source>
</evidence>
<evidence type="ECO:0000259" key="16">
    <source>
        <dbReference type="SMART" id="SM00904"/>
    </source>
</evidence>
<dbReference type="EC" id="2.7.7.2" evidence="15"/>
<comment type="catalytic activity">
    <reaction evidence="13 15">
        <text>riboflavin + ATP = FMN + ADP + H(+)</text>
        <dbReference type="Rhea" id="RHEA:14357"/>
        <dbReference type="ChEBI" id="CHEBI:15378"/>
        <dbReference type="ChEBI" id="CHEBI:30616"/>
        <dbReference type="ChEBI" id="CHEBI:57986"/>
        <dbReference type="ChEBI" id="CHEBI:58210"/>
        <dbReference type="ChEBI" id="CHEBI:456216"/>
        <dbReference type="EC" id="2.7.1.26"/>
    </reaction>
</comment>
<dbReference type="FunFam" id="3.40.50.620:FF:000021">
    <property type="entry name" value="Riboflavin biosynthesis protein"/>
    <property type="match status" value="1"/>
</dbReference>
<evidence type="ECO:0000256" key="9">
    <source>
        <dbReference type="ARBA" id="ARBA00022777"/>
    </source>
</evidence>
<dbReference type="GO" id="GO:0009398">
    <property type="term" value="P:FMN biosynthetic process"/>
    <property type="evidence" value="ECO:0007669"/>
    <property type="project" value="UniProtKB-UniRule"/>
</dbReference>
<dbReference type="GeneID" id="59161384"/>
<gene>
    <name evidence="17" type="ORF">EEW87_009415</name>
</gene>
<comment type="pathway">
    <text evidence="2 15">Cofactor biosynthesis; FAD biosynthesis; FAD from FMN: step 1/1.</text>
</comment>
<dbReference type="Pfam" id="PF01687">
    <property type="entry name" value="Flavokinase"/>
    <property type="match status" value="1"/>
</dbReference>
<evidence type="ECO:0000256" key="15">
    <source>
        <dbReference type="PIRNR" id="PIRNR004491"/>
    </source>
</evidence>
<dbReference type="InterPro" id="IPR023465">
    <property type="entry name" value="Riboflavin_kinase_dom_sf"/>
</dbReference>
<dbReference type="InterPro" id="IPR014729">
    <property type="entry name" value="Rossmann-like_a/b/a_fold"/>
</dbReference>
<feature type="domain" description="Riboflavin kinase" evidence="16">
    <location>
        <begin position="183"/>
        <end position="315"/>
    </location>
</feature>
<dbReference type="GO" id="GO:0005524">
    <property type="term" value="F:ATP binding"/>
    <property type="evidence" value="ECO:0007669"/>
    <property type="project" value="UniProtKB-UniRule"/>
</dbReference>
<dbReference type="GO" id="GO:0006747">
    <property type="term" value="P:FAD biosynthetic process"/>
    <property type="evidence" value="ECO:0007669"/>
    <property type="project" value="UniProtKB-UniRule"/>
</dbReference>
<evidence type="ECO:0000256" key="1">
    <source>
        <dbReference type="ARBA" id="ARBA00002121"/>
    </source>
</evidence>
<dbReference type="NCBIfam" id="TIGR00083">
    <property type="entry name" value="ribF"/>
    <property type="match status" value="1"/>
</dbReference>
<evidence type="ECO:0000313" key="17">
    <source>
        <dbReference type="EMBL" id="QFQ30466.2"/>
    </source>
</evidence>
<dbReference type="RefSeq" id="WP_123092813.1">
    <property type="nucleotide sequence ID" value="NZ_BAAAKD010000046.1"/>
</dbReference>
<evidence type="ECO:0000256" key="6">
    <source>
        <dbReference type="ARBA" id="ARBA00022679"/>
    </source>
</evidence>
<dbReference type="InterPro" id="IPR002606">
    <property type="entry name" value="Riboflavin_kinase_bac"/>
</dbReference>
<evidence type="ECO:0000256" key="14">
    <source>
        <dbReference type="ARBA" id="ARBA00049494"/>
    </source>
</evidence>
<evidence type="ECO:0000256" key="13">
    <source>
        <dbReference type="ARBA" id="ARBA00047880"/>
    </source>
</evidence>
<dbReference type="NCBIfam" id="NF004160">
    <property type="entry name" value="PRK05627.1-3"/>
    <property type="match status" value="1"/>
</dbReference>
<keyword evidence="12" id="KW-0511">Multifunctional enzyme</keyword>
<evidence type="ECO:0000256" key="4">
    <source>
        <dbReference type="ARBA" id="ARBA00022630"/>
    </source>
</evidence>
<dbReference type="EC" id="2.7.1.26" evidence="15"/>
<reference evidence="17 18" key="1">
    <citation type="submission" date="2019-09" db="EMBL/GenBank/DDBJ databases">
        <title>Complete Genome Sequence of Janibacter melonis M714 with both human health impact and industrial applications.</title>
        <authorList>
            <person name="Jin M."/>
            <person name="Zhao Q.R."/>
        </authorList>
    </citation>
    <scope>NUCLEOTIDE SEQUENCE [LARGE SCALE GENOMIC DNA]</scope>
    <source>
        <strain evidence="17 18">M714</strain>
    </source>
</reference>
<keyword evidence="4 15" id="KW-0285">Flavoprotein</keyword>
<dbReference type="InterPro" id="IPR023468">
    <property type="entry name" value="Riboflavin_kinase"/>
</dbReference>
<dbReference type="Proteomes" id="UP000271708">
    <property type="component" value="Chromosome"/>
</dbReference>
<dbReference type="SUPFAM" id="SSF82114">
    <property type="entry name" value="Riboflavin kinase-like"/>
    <property type="match status" value="1"/>
</dbReference>
<dbReference type="Pfam" id="PF06574">
    <property type="entry name" value="FAD_syn"/>
    <property type="match status" value="1"/>
</dbReference>
<proteinExistence type="inferred from homology"/>
<dbReference type="GO" id="GO:0003919">
    <property type="term" value="F:FMN adenylyltransferase activity"/>
    <property type="evidence" value="ECO:0007669"/>
    <property type="project" value="UniProtKB-UniRule"/>
</dbReference>
<comment type="similarity">
    <text evidence="15">Belongs to the ribF family.</text>
</comment>
<dbReference type="PANTHER" id="PTHR22749">
    <property type="entry name" value="RIBOFLAVIN KINASE/FMN ADENYLYLTRANSFERASE"/>
    <property type="match status" value="1"/>
</dbReference>
<dbReference type="UniPathway" id="UPA00277">
    <property type="reaction ID" value="UER00407"/>
</dbReference>
<evidence type="ECO:0000256" key="11">
    <source>
        <dbReference type="ARBA" id="ARBA00022840"/>
    </source>
</evidence>
<dbReference type="GO" id="GO:0009231">
    <property type="term" value="P:riboflavin biosynthetic process"/>
    <property type="evidence" value="ECO:0007669"/>
    <property type="project" value="InterPro"/>
</dbReference>
<evidence type="ECO:0000256" key="2">
    <source>
        <dbReference type="ARBA" id="ARBA00004726"/>
    </source>
</evidence>
<dbReference type="UniPathway" id="UPA00276">
    <property type="reaction ID" value="UER00406"/>
</dbReference>
<sequence length="319" mass="34601">MQRWTTPEATPDALRPCVATFGNFDGVHRGHRAILDRLLAEGRERGLPTVTVTFDPHPVEVLHPERAPELIAPGALRDELLGELGVDGVLVVPFTWEYAQTTAEDFVVSTFVEGLGATCLVVGADTKGYGRGYTGDVDLLRTLGEQHGFEVVVIDDVGDGERWSSSAVRRLLAEGDVAAAGEILGRPHRVVGEVVHGEHRGRELGYPTANMSQDSLGILPADGVYAGWLVRRGLPEGHPDRRLPAAVSVGTNPTFDGVRRVLESYVLDRTDLDLYGEQVGVELVERIRPTLRFSSVDELLDAMSTDVERTRAVLGVTAP</sequence>
<keyword evidence="11 15" id="KW-0067">ATP-binding</keyword>
<evidence type="ECO:0000256" key="10">
    <source>
        <dbReference type="ARBA" id="ARBA00022827"/>
    </source>
</evidence>
<keyword evidence="7 15" id="KW-0548">Nucleotidyltransferase</keyword>
<dbReference type="EMBL" id="CP044548">
    <property type="protein sequence ID" value="QFQ30466.2"/>
    <property type="molecule type" value="Genomic_DNA"/>
</dbReference>
<comment type="function">
    <text evidence="1">Catalyzes the phosphorylation of riboflavin to FMN followed by the adenylation of FMN to FAD.</text>
</comment>
<dbReference type="InterPro" id="IPR015865">
    <property type="entry name" value="Riboflavin_kinase_bac/euk"/>
</dbReference>
<keyword evidence="8 15" id="KW-0547">Nucleotide-binding</keyword>
<dbReference type="KEGG" id="jme:EEW87_009415"/>
<evidence type="ECO:0000256" key="5">
    <source>
        <dbReference type="ARBA" id="ARBA00022643"/>
    </source>
</evidence>
<dbReference type="Gene3D" id="3.40.50.620">
    <property type="entry name" value="HUPs"/>
    <property type="match status" value="1"/>
</dbReference>
<accession>A0A5P8FLP0</accession>
<comment type="pathway">
    <text evidence="3 15">Cofactor biosynthesis; FMN biosynthesis; FMN from riboflavin (ATP route): step 1/1.</text>
</comment>
<dbReference type="SMART" id="SM00904">
    <property type="entry name" value="Flavokinase"/>
    <property type="match status" value="1"/>
</dbReference>
<evidence type="ECO:0000256" key="12">
    <source>
        <dbReference type="ARBA" id="ARBA00023268"/>
    </source>
</evidence>
<dbReference type="CDD" id="cd02064">
    <property type="entry name" value="FAD_synthetase_N"/>
    <property type="match status" value="1"/>
</dbReference>
<dbReference type="Gene3D" id="2.40.30.30">
    <property type="entry name" value="Riboflavin kinase-like"/>
    <property type="match status" value="1"/>
</dbReference>
<dbReference type="AlphaFoldDB" id="A0A5P8FLP0"/>
<dbReference type="SUPFAM" id="SSF52374">
    <property type="entry name" value="Nucleotidylyl transferase"/>
    <property type="match status" value="1"/>
</dbReference>
<keyword evidence="9 15" id="KW-0418">Kinase</keyword>
<keyword evidence="10 15" id="KW-0274">FAD</keyword>
<evidence type="ECO:0000313" key="18">
    <source>
        <dbReference type="Proteomes" id="UP000271708"/>
    </source>
</evidence>